<dbReference type="GO" id="GO:0016020">
    <property type="term" value="C:membrane"/>
    <property type="evidence" value="ECO:0007669"/>
    <property type="project" value="UniProtKB-SubCell"/>
</dbReference>
<name>A0A8X8WW71_SALSN</name>
<dbReference type="AlphaFoldDB" id="A0A8X8WW71"/>
<protein>
    <submittedName>
        <fullName evidence="7">Uncharacterized protein</fullName>
    </submittedName>
</protein>
<keyword evidence="5 6" id="KW-0472">Membrane</keyword>
<keyword evidence="4 6" id="KW-1133">Transmembrane helix</keyword>
<evidence type="ECO:0000256" key="4">
    <source>
        <dbReference type="ARBA" id="ARBA00022989"/>
    </source>
</evidence>
<evidence type="ECO:0000256" key="5">
    <source>
        <dbReference type="ARBA" id="ARBA00023136"/>
    </source>
</evidence>
<feature type="transmembrane region" description="Helical" evidence="6">
    <location>
        <begin position="96"/>
        <end position="117"/>
    </location>
</feature>
<feature type="transmembrane region" description="Helical" evidence="6">
    <location>
        <begin position="123"/>
        <end position="145"/>
    </location>
</feature>
<dbReference type="EMBL" id="PNBA02000014">
    <property type="protein sequence ID" value="KAG6402145.1"/>
    <property type="molecule type" value="Genomic_DNA"/>
</dbReference>
<proteinExistence type="inferred from homology"/>
<evidence type="ECO:0000256" key="1">
    <source>
        <dbReference type="ARBA" id="ARBA00004370"/>
    </source>
</evidence>
<dbReference type="Pfam" id="PF05055">
    <property type="entry name" value="DUF677"/>
    <property type="match status" value="1"/>
</dbReference>
<comment type="caution">
    <text evidence="7">The sequence shown here is derived from an EMBL/GenBank/DDBJ whole genome shotgun (WGS) entry which is preliminary data.</text>
</comment>
<comment type="similarity">
    <text evidence="2">Belongs to the UPF0496 family.</text>
</comment>
<gene>
    <name evidence="7" type="ORF">SASPL_139020</name>
</gene>
<comment type="subcellular location">
    <subcellularLocation>
        <location evidence="1">Membrane</location>
    </subcellularLocation>
</comment>
<keyword evidence="8" id="KW-1185">Reference proteome</keyword>
<dbReference type="InterPro" id="IPR007749">
    <property type="entry name" value="DUF677"/>
</dbReference>
<evidence type="ECO:0000313" key="8">
    <source>
        <dbReference type="Proteomes" id="UP000298416"/>
    </source>
</evidence>
<evidence type="ECO:0000313" key="7">
    <source>
        <dbReference type="EMBL" id="KAG6402145.1"/>
    </source>
</evidence>
<evidence type="ECO:0000256" key="2">
    <source>
        <dbReference type="ARBA" id="ARBA00009074"/>
    </source>
</evidence>
<keyword evidence="3 6" id="KW-0812">Transmembrane</keyword>
<reference evidence="7" key="1">
    <citation type="submission" date="2018-01" db="EMBL/GenBank/DDBJ databases">
        <authorList>
            <person name="Mao J.F."/>
        </authorList>
    </citation>
    <scope>NUCLEOTIDE SEQUENCE</scope>
    <source>
        <strain evidence="7">Huo1</strain>
        <tissue evidence="7">Leaf</tissue>
    </source>
</reference>
<evidence type="ECO:0000256" key="3">
    <source>
        <dbReference type="ARBA" id="ARBA00022692"/>
    </source>
</evidence>
<evidence type="ECO:0000256" key="6">
    <source>
        <dbReference type="SAM" id="Phobius"/>
    </source>
</evidence>
<organism evidence="7">
    <name type="scientific">Salvia splendens</name>
    <name type="common">Scarlet sage</name>
    <dbReference type="NCBI Taxonomy" id="180675"/>
    <lineage>
        <taxon>Eukaryota</taxon>
        <taxon>Viridiplantae</taxon>
        <taxon>Streptophyta</taxon>
        <taxon>Embryophyta</taxon>
        <taxon>Tracheophyta</taxon>
        <taxon>Spermatophyta</taxon>
        <taxon>Magnoliopsida</taxon>
        <taxon>eudicotyledons</taxon>
        <taxon>Gunneridae</taxon>
        <taxon>Pentapetalae</taxon>
        <taxon>asterids</taxon>
        <taxon>lamiids</taxon>
        <taxon>Lamiales</taxon>
        <taxon>Lamiaceae</taxon>
        <taxon>Nepetoideae</taxon>
        <taxon>Mentheae</taxon>
        <taxon>Salviinae</taxon>
        <taxon>Salvia</taxon>
        <taxon>Salvia subgen. Calosphace</taxon>
        <taxon>core Calosphace</taxon>
    </lineage>
</organism>
<accession>A0A8X8WW71</accession>
<sequence length="243" mass="26541">MEPSSPPPTTIIDLRSNQPGQLISAMAEDLISAFQELQKNGSNNEKLVYLVRSHYDNNLISLEYCSTLQRLLNNSANDHDHHPPPPFSHNLFRHDVSAVFFIAAVIICMAATAIANANANPEWAWAAVTGAATAAPVASILFGALGNWRQSVLCKSESAVRKHKEIATRMIFAAGCGIEDLKKIQLVASTLESDTKSLSKTVDHGKKVAAVKRSSGKLLQKVKTYNHDFKWVKKEVVGIITNP</sequence>
<dbReference type="Proteomes" id="UP000298416">
    <property type="component" value="Unassembled WGS sequence"/>
</dbReference>
<reference evidence="7" key="2">
    <citation type="submission" date="2020-08" db="EMBL/GenBank/DDBJ databases">
        <title>Plant Genome Project.</title>
        <authorList>
            <person name="Zhang R.-G."/>
        </authorList>
    </citation>
    <scope>NUCLEOTIDE SEQUENCE</scope>
    <source>
        <strain evidence="7">Huo1</strain>
        <tissue evidence="7">Leaf</tissue>
    </source>
</reference>